<comment type="caution">
    <text evidence="1">The sequence shown here is derived from an EMBL/GenBank/DDBJ whole genome shotgun (WGS) entry which is preliminary data.</text>
</comment>
<accession>A0A7W7Z0U5</accession>
<protein>
    <submittedName>
        <fullName evidence="1">Uncharacterized protein</fullName>
    </submittedName>
</protein>
<evidence type="ECO:0000313" key="1">
    <source>
        <dbReference type="EMBL" id="MBB5045940.1"/>
    </source>
</evidence>
<sequence>MGNQVSAASSTSLQISPADRAALALARNSLVGDELAQPLPVDLRQRLNLFLVATDDRTKPATAHQIETEIAVLMMAFYSARTTSKSEAAAMMRVYSEVLIDLPLWAIRDGFAKIKAGEVEGASLDFPPAAPRLRQVVVETMQSLLMDRHNIRKLLVAPVAPPENPEMADRVSRVIREGYQKLSAHLHEYNDLERRPDVPAGSERRAPTFDQLREIYKTRSLPGANREVTSA</sequence>
<name>A0A7W7Z0U5_9BRAD</name>
<gene>
    <name evidence="1" type="ORF">HNR60_000675</name>
</gene>
<dbReference type="EMBL" id="JACHIH010000002">
    <property type="protein sequence ID" value="MBB5045940.1"/>
    <property type="molecule type" value="Genomic_DNA"/>
</dbReference>
<dbReference type="AlphaFoldDB" id="A0A7W7Z0U5"/>
<proteinExistence type="predicted"/>
<keyword evidence="2" id="KW-1185">Reference proteome</keyword>
<reference evidence="1 2" key="1">
    <citation type="submission" date="2020-08" db="EMBL/GenBank/DDBJ databases">
        <title>Genomic Encyclopedia of Type Strains, Phase IV (KMG-IV): sequencing the most valuable type-strain genomes for metagenomic binning, comparative biology and taxonomic classification.</title>
        <authorList>
            <person name="Goeker M."/>
        </authorList>
    </citation>
    <scope>NUCLEOTIDE SEQUENCE [LARGE SCALE GENOMIC DNA]</scope>
    <source>
        <strain evidence="1 2">DSM 12706</strain>
    </source>
</reference>
<dbReference type="RefSeq" id="WP_184254262.1">
    <property type="nucleotide sequence ID" value="NZ_JACHIH010000002.1"/>
</dbReference>
<dbReference type="Proteomes" id="UP000542353">
    <property type="component" value="Unassembled WGS sequence"/>
</dbReference>
<organism evidence="1 2">
    <name type="scientific">Rhodopseudomonas rhenobacensis</name>
    <dbReference type="NCBI Taxonomy" id="87461"/>
    <lineage>
        <taxon>Bacteria</taxon>
        <taxon>Pseudomonadati</taxon>
        <taxon>Pseudomonadota</taxon>
        <taxon>Alphaproteobacteria</taxon>
        <taxon>Hyphomicrobiales</taxon>
        <taxon>Nitrobacteraceae</taxon>
        <taxon>Rhodopseudomonas</taxon>
    </lineage>
</organism>
<evidence type="ECO:0000313" key="2">
    <source>
        <dbReference type="Proteomes" id="UP000542353"/>
    </source>
</evidence>